<feature type="compositionally biased region" description="Basic and acidic residues" evidence="7">
    <location>
        <begin position="364"/>
        <end position="375"/>
    </location>
</feature>
<keyword evidence="10" id="KW-1185">Reference proteome</keyword>
<dbReference type="InterPro" id="IPR029033">
    <property type="entry name" value="His_PPase_superfam"/>
</dbReference>
<feature type="domain" description="SH3" evidence="8">
    <location>
        <begin position="278"/>
        <end position="343"/>
    </location>
</feature>
<dbReference type="CDD" id="cd07067">
    <property type="entry name" value="HP_PGM_like"/>
    <property type="match status" value="1"/>
</dbReference>
<proteinExistence type="predicted"/>
<dbReference type="Gene3D" id="3.40.50.1240">
    <property type="entry name" value="Phosphoglycerate mutase-like"/>
    <property type="match status" value="1"/>
</dbReference>
<feature type="non-terminal residue" evidence="9">
    <location>
        <position position="1"/>
    </location>
</feature>
<keyword evidence="3 6" id="KW-0728">SH3 domain</keyword>
<sequence length="675" mass="74022">RAQPPGAAGPALQELGSRGACKQDIAFVRKIKTGLRFLRSLASPPRAYLLTAACRQEAMAAGETQLYAKVAGKLRGRSSPALLDALLGMGFPAHTALRCHRDDPSLDDPIPQEYALFLCPGGPLRDQLQAFWRDSQRQCARNRAHEVFPHVTLCDFFTCEDQNVEHLYEALRRAGDRALRAFPAVVPLALHSSGSYLGFFISDGPADAIRDFAAAFASEASALADCSVKPCSKQLHLTLAHKFYPHHQRTLQQLARAIHPGLGCQWSAALYSRDMRFVHYQTLKVLFQYKPQNVDELVLSPGDFIFVDPTQQDEASEGWVIGTSQLTGCRGFLPENYTERVSECDTWVKHRTYTFNLAMDLNPKKDGDASGRRNGESLPPPAPRSSLQALQDAIVRKSVLVVRHGERVDQVFGKSWLQQSSTADGKYFRPDLNFPCSLPQRAGGNKDFESDPPLSSCGVFQARTAGEALLDSGIRVASVFASPALRCVQTAKHILEELRLGKKMKIRVEPGLFEWTQWEAGKAAPALMTPEELKEAGFDVSTEYRPALPLSSLLPAESYEEYVARCAVSMQRIVSSCPADAGVILIVAHGSALDSCTRPLLGLPPRECGDFTQLVRKTPRPGSDAPSCAQIPSLGMCFCEESKEDGCWALASPPVKTLTHGANSAFSWRDWLPGP</sequence>
<dbReference type="GO" id="GO:0005737">
    <property type="term" value="C:cytoplasm"/>
    <property type="evidence" value="ECO:0007669"/>
    <property type="project" value="UniProtKB-SubCell"/>
</dbReference>
<comment type="caution">
    <text evidence="9">The sequence shown here is derived from an EMBL/GenBank/DDBJ whole genome shotgun (WGS) entry which is preliminary data.</text>
</comment>
<evidence type="ECO:0000256" key="4">
    <source>
        <dbReference type="ARBA" id="ARBA00022490"/>
    </source>
</evidence>
<dbReference type="GO" id="GO:0005634">
    <property type="term" value="C:nucleus"/>
    <property type="evidence" value="ECO:0007669"/>
    <property type="project" value="UniProtKB-SubCell"/>
</dbReference>
<dbReference type="GO" id="GO:0050860">
    <property type="term" value="P:negative regulation of T cell receptor signaling pathway"/>
    <property type="evidence" value="ECO:0007669"/>
    <property type="project" value="TreeGrafter"/>
</dbReference>
<dbReference type="SUPFAM" id="SSF53254">
    <property type="entry name" value="Phosphoglycerate mutase-like"/>
    <property type="match status" value="1"/>
</dbReference>
<dbReference type="SMART" id="SM00326">
    <property type="entry name" value="SH3"/>
    <property type="match status" value="1"/>
</dbReference>
<evidence type="ECO:0000313" key="10">
    <source>
        <dbReference type="Proteomes" id="UP000700334"/>
    </source>
</evidence>
<dbReference type="InterPro" id="IPR013078">
    <property type="entry name" value="His_Pase_superF_clade-1"/>
</dbReference>
<protein>
    <submittedName>
        <fullName evidence="9">Ubiquitin-associated and SH3 domain-containing protein A</fullName>
    </submittedName>
</protein>
<dbReference type="OrthoDB" id="414418at2759"/>
<evidence type="ECO:0000256" key="6">
    <source>
        <dbReference type="PROSITE-ProRule" id="PRU00192"/>
    </source>
</evidence>
<name>A0A8J6ABI8_GALPY</name>
<dbReference type="InterPro" id="IPR001452">
    <property type="entry name" value="SH3_domain"/>
</dbReference>
<evidence type="ECO:0000256" key="5">
    <source>
        <dbReference type="ARBA" id="ARBA00023242"/>
    </source>
</evidence>
<dbReference type="PANTHER" id="PTHR16469">
    <property type="entry name" value="UBIQUITIN-ASSOCIATED AND SH3 DOMAIN-CONTAINING BA-RELATED"/>
    <property type="match status" value="1"/>
</dbReference>
<evidence type="ECO:0000256" key="1">
    <source>
        <dbReference type="ARBA" id="ARBA00004123"/>
    </source>
</evidence>
<dbReference type="PANTHER" id="PTHR16469:SF7">
    <property type="entry name" value="UBIQUITIN-ASSOCIATED AND SH3 DOMAIN-CONTAINING PROTEIN A"/>
    <property type="match status" value="1"/>
</dbReference>
<evidence type="ECO:0000256" key="3">
    <source>
        <dbReference type="ARBA" id="ARBA00022443"/>
    </source>
</evidence>
<reference evidence="9" key="1">
    <citation type="journal article" date="2021" name="Evol. Appl.">
        <title>The genome of the Pyrenean desman and the effects of bottlenecks and inbreeding on the genomic landscape of an endangered species.</title>
        <authorList>
            <person name="Escoda L."/>
            <person name="Castresana J."/>
        </authorList>
    </citation>
    <scope>NUCLEOTIDE SEQUENCE</scope>
    <source>
        <strain evidence="9">IBE-C5619</strain>
    </source>
</reference>
<evidence type="ECO:0000259" key="8">
    <source>
        <dbReference type="PROSITE" id="PS50002"/>
    </source>
</evidence>
<dbReference type="Pfam" id="PF00300">
    <property type="entry name" value="His_Phos_1"/>
    <property type="match status" value="1"/>
</dbReference>
<keyword evidence="5" id="KW-0539">Nucleus</keyword>
<feature type="region of interest" description="Disordered" evidence="7">
    <location>
        <begin position="364"/>
        <end position="387"/>
    </location>
</feature>
<evidence type="ECO:0000313" key="9">
    <source>
        <dbReference type="EMBL" id="KAG8518579.1"/>
    </source>
</evidence>
<dbReference type="Proteomes" id="UP000700334">
    <property type="component" value="Unassembled WGS sequence"/>
</dbReference>
<dbReference type="SUPFAM" id="SSF50044">
    <property type="entry name" value="SH3-domain"/>
    <property type="match status" value="1"/>
</dbReference>
<dbReference type="PROSITE" id="PS50002">
    <property type="entry name" value="SH3"/>
    <property type="match status" value="1"/>
</dbReference>
<dbReference type="SMART" id="SM00855">
    <property type="entry name" value="PGAM"/>
    <property type="match status" value="1"/>
</dbReference>
<dbReference type="EMBL" id="JAGFMF010011629">
    <property type="protein sequence ID" value="KAG8518579.1"/>
    <property type="molecule type" value="Genomic_DNA"/>
</dbReference>
<evidence type="ECO:0000256" key="2">
    <source>
        <dbReference type="ARBA" id="ARBA00004496"/>
    </source>
</evidence>
<dbReference type="InterPro" id="IPR051710">
    <property type="entry name" value="Phosphatase_SH3-domain"/>
</dbReference>
<comment type="subcellular location">
    <subcellularLocation>
        <location evidence="2">Cytoplasm</location>
    </subcellularLocation>
    <subcellularLocation>
        <location evidence="1">Nucleus</location>
    </subcellularLocation>
</comment>
<dbReference type="FunFam" id="2.30.30.40:FF:000052">
    <property type="entry name" value="Ubiquitin-associated and SH3 domain-containing protein B"/>
    <property type="match status" value="1"/>
</dbReference>
<gene>
    <name evidence="9" type="ORF">J0S82_004509</name>
</gene>
<keyword evidence="4" id="KW-0963">Cytoplasm</keyword>
<organism evidence="9 10">
    <name type="scientific">Galemys pyrenaicus</name>
    <name type="common">Iberian desman</name>
    <name type="synonym">Pyrenean desman</name>
    <dbReference type="NCBI Taxonomy" id="202257"/>
    <lineage>
        <taxon>Eukaryota</taxon>
        <taxon>Metazoa</taxon>
        <taxon>Chordata</taxon>
        <taxon>Craniata</taxon>
        <taxon>Vertebrata</taxon>
        <taxon>Euteleostomi</taxon>
        <taxon>Mammalia</taxon>
        <taxon>Eutheria</taxon>
        <taxon>Laurasiatheria</taxon>
        <taxon>Eulipotyphla</taxon>
        <taxon>Talpidae</taxon>
        <taxon>Galemys</taxon>
    </lineage>
</organism>
<dbReference type="Pfam" id="PF14604">
    <property type="entry name" value="SH3_9"/>
    <property type="match status" value="1"/>
</dbReference>
<dbReference type="Gene3D" id="2.30.30.40">
    <property type="entry name" value="SH3 Domains"/>
    <property type="match status" value="1"/>
</dbReference>
<evidence type="ECO:0000256" key="7">
    <source>
        <dbReference type="SAM" id="MobiDB-lite"/>
    </source>
</evidence>
<dbReference type="AlphaFoldDB" id="A0A8J6ABI8"/>
<accession>A0A8J6ABI8</accession>
<dbReference type="InterPro" id="IPR036028">
    <property type="entry name" value="SH3-like_dom_sf"/>
</dbReference>